<evidence type="ECO:0000313" key="11">
    <source>
        <dbReference type="EMBL" id="CEM13974.1"/>
    </source>
</evidence>
<feature type="compositionally biased region" description="Basic and acidic residues" evidence="10">
    <location>
        <begin position="15"/>
        <end position="42"/>
    </location>
</feature>
<evidence type="ECO:0000256" key="9">
    <source>
        <dbReference type="ARBA" id="ARBA00093307"/>
    </source>
</evidence>
<dbReference type="Proteomes" id="UP000041254">
    <property type="component" value="Unassembled WGS sequence"/>
</dbReference>
<evidence type="ECO:0000256" key="5">
    <source>
        <dbReference type="ARBA" id="ARBA00022553"/>
    </source>
</evidence>
<dbReference type="OMA" id="MPKSGNP"/>
<evidence type="ECO:0000256" key="4">
    <source>
        <dbReference type="ARBA" id="ARBA00022454"/>
    </source>
</evidence>
<evidence type="ECO:0000313" key="12">
    <source>
        <dbReference type="Proteomes" id="UP000041254"/>
    </source>
</evidence>
<accession>A0A0G4FJP1</accession>
<evidence type="ECO:0000256" key="8">
    <source>
        <dbReference type="ARBA" id="ARBA00023242"/>
    </source>
</evidence>
<dbReference type="InParanoid" id="A0A0G4FJP1"/>
<protein>
    <recommendedName>
        <fullName evidence="3">Coiled-coil domain-containing protein 86</fullName>
    </recommendedName>
</protein>
<evidence type="ECO:0000256" key="2">
    <source>
        <dbReference type="ARBA" id="ARBA00004604"/>
    </source>
</evidence>
<comment type="subcellular location">
    <subcellularLocation>
        <location evidence="1">Chromosome</location>
    </subcellularLocation>
    <subcellularLocation>
        <location evidence="2">Nucleus</location>
        <location evidence="2">Nucleolus</location>
    </subcellularLocation>
</comment>
<evidence type="ECO:0000256" key="7">
    <source>
        <dbReference type="ARBA" id="ARBA00023054"/>
    </source>
</evidence>
<dbReference type="GO" id="GO:0005694">
    <property type="term" value="C:chromosome"/>
    <property type="evidence" value="ECO:0007669"/>
    <property type="project" value="UniProtKB-SubCell"/>
</dbReference>
<dbReference type="GO" id="GO:0005730">
    <property type="term" value="C:nucleolus"/>
    <property type="evidence" value="ECO:0007669"/>
    <property type="project" value="UniProtKB-SubCell"/>
</dbReference>
<dbReference type="PANTHER" id="PTHR13557">
    <property type="entry name" value="COILED-COIL DOMAIN-CONTAINING PROTEIN 86"/>
    <property type="match status" value="1"/>
</dbReference>
<evidence type="ECO:0000256" key="1">
    <source>
        <dbReference type="ARBA" id="ARBA00004286"/>
    </source>
</evidence>
<proteinExistence type="predicted"/>
<dbReference type="PANTHER" id="PTHR13557:SF1">
    <property type="entry name" value="COILED-COIL DOMAIN-CONTAINING PROTEIN 86"/>
    <property type="match status" value="1"/>
</dbReference>
<comment type="function">
    <text evidence="9">Required for proper chromosome segregation during mitosis and error-free mitotic progression.</text>
</comment>
<feature type="compositionally biased region" description="Basic and acidic residues" evidence="10">
    <location>
        <begin position="52"/>
        <end position="61"/>
    </location>
</feature>
<sequence length="169" mass="19695">MEAEAPPSTASATKKTPEDRAIKRVKKDIQKKTKPAGAERAKIGRPRSGRVWKHDHAEVRQRASKKMAANFAHRQQSYEDRRAAKRKKDDMKAFEREMKQQRADRRKKVAEKRKEKEKRKAENEVKALGKGAVQVIKDSSKIRKWHKKAKQKLIKMSPEMIQKVYKAKI</sequence>
<dbReference type="AlphaFoldDB" id="A0A0G4FJP1"/>
<name>A0A0G4FJP1_VITBC</name>
<reference evidence="11 12" key="1">
    <citation type="submission" date="2014-11" db="EMBL/GenBank/DDBJ databases">
        <authorList>
            <person name="Zhu J."/>
            <person name="Qi W."/>
            <person name="Song R."/>
        </authorList>
    </citation>
    <scope>NUCLEOTIDE SEQUENCE [LARGE SCALE GENOMIC DNA]</scope>
</reference>
<dbReference type="VEuPathDB" id="CryptoDB:Vbra_9261"/>
<feature type="compositionally biased region" description="Basic and acidic residues" evidence="10">
    <location>
        <begin position="76"/>
        <end position="103"/>
    </location>
</feature>
<gene>
    <name evidence="11" type="ORF">Vbra_9261</name>
</gene>
<keyword evidence="5" id="KW-0597">Phosphoprotein</keyword>
<dbReference type="EMBL" id="CDMY01000450">
    <property type="protein sequence ID" value="CEM13974.1"/>
    <property type="molecule type" value="Genomic_DNA"/>
</dbReference>
<dbReference type="InterPro" id="IPR026570">
    <property type="entry name" value="CCDC86"/>
</dbReference>
<dbReference type="OrthoDB" id="446974at2759"/>
<keyword evidence="12" id="KW-1185">Reference proteome</keyword>
<evidence type="ECO:0000256" key="10">
    <source>
        <dbReference type="SAM" id="MobiDB-lite"/>
    </source>
</evidence>
<keyword evidence="7" id="KW-0175">Coiled coil</keyword>
<keyword evidence="6" id="KW-0164">Citrullination</keyword>
<organism evidence="11 12">
    <name type="scientific">Vitrella brassicaformis (strain CCMP3155)</name>
    <dbReference type="NCBI Taxonomy" id="1169540"/>
    <lineage>
        <taxon>Eukaryota</taxon>
        <taxon>Sar</taxon>
        <taxon>Alveolata</taxon>
        <taxon>Colpodellida</taxon>
        <taxon>Vitrellaceae</taxon>
        <taxon>Vitrella</taxon>
    </lineage>
</organism>
<keyword evidence="4" id="KW-0158">Chromosome</keyword>
<evidence type="ECO:0000256" key="3">
    <source>
        <dbReference type="ARBA" id="ARBA00016738"/>
    </source>
</evidence>
<keyword evidence="8" id="KW-0539">Nucleus</keyword>
<evidence type="ECO:0000256" key="6">
    <source>
        <dbReference type="ARBA" id="ARBA00022934"/>
    </source>
</evidence>
<feature type="compositionally biased region" description="Basic and acidic residues" evidence="10">
    <location>
        <begin position="112"/>
        <end position="125"/>
    </location>
</feature>
<feature type="region of interest" description="Disordered" evidence="10">
    <location>
        <begin position="1"/>
        <end position="125"/>
    </location>
</feature>